<gene>
    <name evidence="4" type="ORF">FPZ12_037230</name>
</gene>
<keyword evidence="5" id="KW-1185">Reference proteome</keyword>
<keyword evidence="1" id="KW-0812">Transmembrane</keyword>
<dbReference type="InterPro" id="IPR002035">
    <property type="entry name" value="VWF_A"/>
</dbReference>
<dbReference type="PROSITE" id="PS50234">
    <property type="entry name" value="VWFA"/>
    <property type="match status" value="1"/>
</dbReference>
<dbReference type="Gene3D" id="3.40.50.410">
    <property type="entry name" value="von Willebrand factor, type A domain"/>
    <property type="match status" value="1"/>
</dbReference>
<evidence type="ECO:0000313" key="5">
    <source>
        <dbReference type="Proteomes" id="UP000319769"/>
    </source>
</evidence>
<dbReference type="OrthoDB" id="4318225at2"/>
<sequence length="629" mass="63720">MRPKGKAPKSGGVPRRSIPALLAGLVAVVGVGFAPAAHAAGAGGPAPVMLVLDGSGSMQAKAGAGTKMDAAKSAVHQLVGELPDSARLGLEVYGTRTGSSDAEKTAGCQDVSVVHAVGPLDRAGIGNAVDAVQPRGYTPIGQSLRQAADALPQEGPRSIVLVSDGEDTCAPPDPCEVAKELKQRGVDLTVHAVGLGVDDRTRAQLTCIAESTGGTYTDTDTGSLGGVLSQVTTAALRNYQVSGTPVTGSADPGSAPVVRAGQYQDVLGPQETKYYAVDVPAGWSLYASATIAFQRAAESASTQNYETALLGPGGIDCHISDSGLTTHANDGEAIATGVAFHDGDPDAACHGAGRYVLRVTRDGGEDYAHGAALPIELIIGLEPPAGGQQEASETVTYQDPPGADQPVLGSGSFTTATELAASGHYSDVIQHGETLFFKVRLQWGQGLAYRLRYEPLGAGGPGSAQVSTTLFNPARQTVDHEQSGYADQPTTLPEDGALATPAIAYGNRDSSDDSISTAPIPGWYSFSVKLGEAGSSNVTGSPVRLHVDLSLSGAAQSPPPYVGATPAQANGDGIFVAAGGPAVETPGAQPSAGVAAVSSSVAWWWVGGAVVLVLLLGAGGLLWLRRARG</sequence>
<dbReference type="SMART" id="SM00327">
    <property type="entry name" value="VWA"/>
    <property type="match status" value="1"/>
</dbReference>
<feature type="chain" id="PRO_5024467436" evidence="2">
    <location>
        <begin position="40"/>
        <end position="629"/>
    </location>
</feature>
<feature type="domain" description="VWFA" evidence="3">
    <location>
        <begin position="47"/>
        <end position="231"/>
    </location>
</feature>
<dbReference type="EMBL" id="VMNW02000090">
    <property type="protein sequence ID" value="KAA9152219.1"/>
    <property type="molecule type" value="Genomic_DNA"/>
</dbReference>
<dbReference type="AlphaFoldDB" id="A0A5N0UP14"/>
<evidence type="ECO:0000256" key="1">
    <source>
        <dbReference type="SAM" id="Phobius"/>
    </source>
</evidence>
<dbReference type="RefSeq" id="WP_144753578.1">
    <property type="nucleotide sequence ID" value="NZ_VMNW02000090.1"/>
</dbReference>
<evidence type="ECO:0000256" key="2">
    <source>
        <dbReference type="SAM" id="SignalP"/>
    </source>
</evidence>
<feature type="transmembrane region" description="Helical" evidence="1">
    <location>
        <begin position="602"/>
        <end position="624"/>
    </location>
</feature>
<keyword evidence="1" id="KW-0472">Membrane</keyword>
<reference evidence="4" key="1">
    <citation type="submission" date="2019-09" db="EMBL/GenBank/DDBJ databases">
        <authorList>
            <person name="Teo W.F.A."/>
            <person name="Duangmal K."/>
        </authorList>
    </citation>
    <scope>NUCLEOTIDE SEQUENCE [LARGE SCALE GENOMIC DNA]</scope>
    <source>
        <strain evidence="4">K81G1</strain>
    </source>
</reference>
<keyword evidence="1" id="KW-1133">Transmembrane helix</keyword>
<feature type="signal peptide" evidence="2">
    <location>
        <begin position="1"/>
        <end position="39"/>
    </location>
</feature>
<protein>
    <submittedName>
        <fullName evidence="4">VWA domain-containing protein</fullName>
    </submittedName>
</protein>
<proteinExistence type="predicted"/>
<organism evidence="4 5">
    <name type="scientific">Amycolatopsis acidicola</name>
    <dbReference type="NCBI Taxonomy" id="2596893"/>
    <lineage>
        <taxon>Bacteria</taxon>
        <taxon>Bacillati</taxon>
        <taxon>Actinomycetota</taxon>
        <taxon>Actinomycetes</taxon>
        <taxon>Pseudonocardiales</taxon>
        <taxon>Pseudonocardiaceae</taxon>
        <taxon>Amycolatopsis</taxon>
    </lineage>
</organism>
<evidence type="ECO:0000313" key="4">
    <source>
        <dbReference type="EMBL" id="KAA9152219.1"/>
    </source>
</evidence>
<evidence type="ECO:0000259" key="3">
    <source>
        <dbReference type="PROSITE" id="PS50234"/>
    </source>
</evidence>
<dbReference type="InterPro" id="IPR036465">
    <property type="entry name" value="vWFA_dom_sf"/>
</dbReference>
<accession>A0A5N0UP14</accession>
<dbReference type="Pfam" id="PF13519">
    <property type="entry name" value="VWA_2"/>
    <property type="match status" value="1"/>
</dbReference>
<name>A0A5N0UP14_9PSEU</name>
<keyword evidence="2" id="KW-0732">Signal</keyword>
<dbReference type="SUPFAM" id="SSF53300">
    <property type="entry name" value="vWA-like"/>
    <property type="match status" value="1"/>
</dbReference>
<dbReference type="Proteomes" id="UP000319769">
    <property type="component" value="Unassembled WGS sequence"/>
</dbReference>
<comment type="caution">
    <text evidence="4">The sequence shown here is derived from an EMBL/GenBank/DDBJ whole genome shotgun (WGS) entry which is preliminary data.</text>
</comment>